<keyword evidence="3" id="KW-1185">Reference proteome</keyword>
<dbReference type="AlphaFoldDB" id="A0A5E4VBG3"/>
<dbReference type="Proteomes" id="UP000383971">
    <property type="component" value="Unassembled WGS sequence"/>
</dbReference>
<sequence>MALANFRQHYNDESITKEDIFYYVYGVLHSPEYRERYAADLKKVLPRIPYAPDFKAFSQAGRKLADLHLNYETVEPWPVQEDAKPKGDLNDLAYYRVEKMRFASLGGRNKDKSGIVFNSRITLRGIPLQAYDYVVNGKSAIEWVMERYQVSTDKDSGIKDDPNDWCREHNDPAYILNLVKRVIRVSMETVAIVSALPAIQ</sequence>
<dbReference type="InterPro" id="IPR041635">
    <property type="entry name" value="Type_ISP_LLaBIII_C"/>
</dbReference>
<organism evidence="2 3">
    <name type="scientific">Pandoraea communis</name>
    <dbReference type="NCBI Taxonomy" id="2508297"/>
    <lineage>
        <taxon>Bacteria</taxon>
        <taxon>Pseudomonadati</taxon>
        <taxon>Pseudomonadota</taxon>
        <taxon>Betaproteobacteria</taxon>
        <taxon>Burkholderiales</taxon>
        <taxon>Burkholderiaceae</taxon>
        <taxon>Pandoraea</taxon>
    </lineage>
</organism>
<protein>
    <submittedName>
        <fullName evidence="2">Type III restriction enzyme, res subunit</fullName>
    </submittedName>
</protein>
<dbReference type="Pfam" id="PF18135">
    <property type="entry name" value="Type_ISP_C"/>
    <property type="match status" value="1"/>
</dbReference>
<accession>A0A5E4VBG3</accession>
<reference evidence="2 3" key="1">
    <citation type="submission" date="2019-08" db="EMBL/GenBank/DDBJ databases">
        <authorList>
            <person name="Peeters C."/>
        </authorList>
    </citation>
    <scope>NUCLEOTIDE SEQUENCE [LARGE SCALE GENOMIC DNA]</scope>
    <source>
        <strain evidence="2 3">LMG 31111</strain>
    </source>
</reference>
<dbReference type="EMBL" id="CABPSE010000008">
    <property type="protein sequence ID" value="VVE09617.1"/>
    <property type="molecule type" value="Genomic_DNA"/>
</dbReference>
<evidence type="ECO:0000259" key="1">
    <source>
        <dbReference type="Pfam" id="PF18135"/>
    </source>
</evidence>
<name>A0A5E4VBG3_9BURK</name>
<proteinExistence type="predicted"/>
<feature type="domain" description="Type ISP restriction-modification enzyme LLaBIII C-terminal specificity" evidence="1">
    <location>
        <begin position="2"/>
        <end position="178"/>
    </location>
</feature>
<gene>
    <name evidence="2" type="ORF">PCO31111_02582</name>
</gene>
<evidence type="ECO:0000313" key="3">
    <source>
        <dbReference type="Proteomes" id="UP000383971"/>
    </source>
</evidence>
<evidence type="ECO:0000313" key="2">
    <source>
        <dbReference type="EMBL" id="VVE09617.1"/>
    </source>
</evidence>